<organism evidence="4 5">
    <name type="scientific">Naegleria lovaniensis</name>
    <name type="common">Amoeba</name>
    <dbReference type="NCBI Taxonomy" id="51637"/>
    <lineage>
        <taxon>Eukaryota</taxon>
        <taxon>Discoba</taxon>
        <taxon>Heterolobosea</taxon>
        <taxon>Tetramitia</taxon>
        <taxon>Eutetramitia</taxon>
        <taxon>Vahlkampfiidae</taxon>
        <taxon>Naegleria</taxon>
    </lineage>
</organism>
<protein>
    <recommendedName>
        <fullName evidence="3">HIT domain-containing protein</fullName>
    </recommendedName>
</protein>
<dbReference type="Pfam" id="PF11969">
    <property type="entry name" value="DcpS_C"/>
    <property type="match status" value="1"/>
</dbReference>
<sequence length="133" mass="14622">MSEHHGNKPGVSADHLAVNPSDTLFAKFARGELACAKVYEDDDVLCFKDINPQAPVHFLIIPKQTQLGNVHSATENDIQALGKLLYVAGLVAKQENLLDGYRLVINSGIHGQQSINYLHIHMIAGRQMKWPPG</sequence>
<dbReference type="Proteomes" id="UP000816034">
    <property type="component" value="Unassembled WGS sequence"/>
</dbReference>
<evidence type="ECO:0000256" key="2">
    <source>
        <dbReference type="PROSITE-ProRule" id="PRU00464"/>
    </source>
</evidence>
<dbReference type="InterPro" id="IPR036265">
    <property type="entry name" value="HIT-like_sf"/>
</dbReference>
<comment type="caution">
    <text evidence="4">The sequence shown here is derived from an EMBL/GenBank/DDBJ whole genome shotgun (WGS) entry which is preliminary data.</text>
</comment>
<feature type="domain" description="HIT" evidence="3">
    <location>
        <begin position="24"/>
        <end position="133"/>
    </location>
</feature>
<evidence type="ECO:0000259" key="3">
    <source>
        <dbReference type="PROSITE" id="PS51084"/>
    </source>
</evidence>
<dbReference type="PANTHER" id="PTHR23089">
    <property type="entry name" value="HISTIDINE TRIAD HIT PROTEIN"/>
    <property type="match status" value="1"/>
</dbReference>
<evidence type="ECO:0000313" key="4">
    <source>
        <dbReference type="EMBL" id="KAG2393097.1"/>
    </source>
</evidence>
<comment type="caution">
    <text evidence="2">Lacks conserved residue(s) required for the propagation of feature annotation.</text>
</comment>
<keyword evidence="5" id="KW-1185">Reference proteome</keyword>
<dbReference type="Gene3D" id="3.30.428.10">
    <property type="entry name" value="HIT-like"/>
    <property type="match status" value="1"/>
</dbReference>
<evidence type="ECO:0000256" key="1">
    <source>
        <dbReference type="PIRSR" id="PIRSR601310-1"/>
    </source>
</evidence>
<dbReference type="EMBL" id="PYSW02000003">
    <property type="protein sequence ID" value="KAG2393097.1"/>
    <property type="molecule type" value="Genomic_DNA"/>
</dbReference>
<dbReference type="InterPro" id="IPR019808">
    <property type="entry name" value="Histidine_triad_CS"/>
</dbReference>
<feature type="active site" description="Tele-AMP-histidine intermediate" evidence="1">
    <location>
        <position position="119"/>
    </location>
</feature>
<dbReference type="GeneID" id="68102128"/>
<proteinExistence type="predicted"/>
<dbReference type="SUPFAM" id="SSF54197">
    <property type="entry name" value="HIT-like"/>
    <property type="match status" value="1"/>
</dbReference>
<dbReference type="PROSITE" id="PS51084">
    <property type="entry name" value="HIT_2"/>
    <property type="match status" value="1"/>
</dbReference>
<reference evidence="4 5" key="1">
    <citation type="journal article" date="2018" name="BMC Genomics">
        <title>The genome of Naegleria lovaniensis, the basis for a comparative approach to unravel pathogenicity factors of the human pathogenic amoeba N. fowleri.</title>
        <authorList>
            <person name="Liechti N."/>
            <person name="Schurch N."/>
            <person name="Bruggmann R."/>
            <person name="Wittwer M."/>
        </authorList>
    </citation>
    <scope>NUCLEOTIDE SEQUENCE [LARGE SCALE GENOMIC DNA]</scope>
    <source>
        <strain evidence="4 5">ATCC 30569</strain>
    </source>
</reference>
<name>A0AA88KRB6_NAELO</name>
<dbReference type="PROSITE" id="PS00892">
    <property type="entry name" value="HIT_1"/>
    <property type="match status" value="1"/>
</dbReference>
<dbReference type="InterPro" id="IPR001310">
    <property type="entry name" value="Histidine_triad_HIT"/>
</dbReference>
<dbReference type="PRINTS" id="PR00332">
    <property type="entry name" value="HISTRIAD"/>
</dbReference>
<evidence type="ECO:0000313" key="5">
    <source>
        <dbReference type="Proteomes" id="UP000816034"/>
    </source>
</evidence>
<gene>
    <name evidence="4" type="ORF">C9374_009674</name>
</gene>
<dbReference type="InterPro" id="IPR011146">
    <property type="entry name" value="HIT-like"/>
</dbReference>
<accession>A0AA88KRB6</accession>
<dbReference type="RefSeq" id="XP_044554991.1">
    <property type="nucleotide sequence ID" value="XM_044699887.1"/>
</dbReference>
<dbReference type="AlphaFoldDB" id="A0AA88KRB6"/>
<dbReference type="GO" id="GO:0003824">
    <property type="term" value="F:catalytic activity"/>
    <property type="evidence" value="ECO:0007669"/>
    <property type="project" value="InterPro"/>
</dbReference>